<reference evidence="2" key="1">
    <citation type="submission" date="2017-02" db="EMBL/GenBank/DDBJ databases">
        <authorList>
            <person name="Dridi B."/>
        </authorList>
    </citation>
    <scope>NUCLEOTIDE SEQUENCE [LARGE SCALE GENOMIC DNA]</scope>
    <source>
        <strain evidence="2">B Co 03.10</strain>
    </source>
</reference>
<dbReference type="PANTHER" id="PTHR42941:SF1">
    <property type="entry name" value="SLL1037 PROTEIN"/>
    <property type="match status" value="1"/>
</dbReference>
<gene>
    <name evidence="1" type="ORF">FM105_01470</name>
</gene>
<evidence type="ECO:0000313" key="1">
    <source>
        <dbReference type="EMBL" id="SLM89518.1"/>
    </source>
</evidence>
<dbReference type="PANTHER" id="PTHR42941">
    <property type="entry name" value="SLL1037 PROTEIN"/>
    <property type="match status" value="1"/>
</dbReference>
<dbReference type="Gene3D" id="3.40.190.10">
    <property type="entry name" value="Periplasmic binding protein-like II"/>
    <property type="match status" value="2"/>
</dbReference>
<dbReference type="Pfam" id="PF16868">
    <property type="entry name" value="NMT1_3"/>
    <property type="match status" value="1"/>
</dbReference>
<name>A0A1X6WVP5_9MICO</name>
<protein>
    <recommendedName>
        <fullName evidence="3">TRAP transporter solute receptor, TAXI family</fullName>
    </recommendedName>
</protein>
<accession>A0A1X6WVP5</accession>
<organism evidence="1 2">
    <name type="scientific">Brevibacterium yomogidense</name>
    <dbReference type="NCBI Taxonomy" id="946573"/>
    <lineage>
        <taxon>Bacteria</taxon>
        <taxon>Bacillati</taxon>
        <taxon>Actinomycetota</taxon>
        <taxon>Actinomycetes</taxon>
        <taxon>Micrococcales</taxon>
        <taxon>Brevibacteriaceae</taxon>
        <taxon>Brevibacterium</taxon>
    </lineage>
</organism>
<evidence type="ECO:0008006" key="3">
    <source>
        <dbReference type="Google" id="ProtNLM"/>
    </source>
</evidence>
<dbReference type="InterPro" id="IPR011852">
    <property type="entry name" value="TRAP_TAXI"/>
</dbReference>
<dbReference type="EMBL" id="FWFF01000001">
    <property type="protein sequence ID" value="SLM89518.1"/>
    <property type="molecule type" value="Genomic_DNA"/>
</dbReference>
<sequence>MVAAVAAGALVLSGCEAQNNVVGGLPDPLVFTTYGTTTGSYADLAGVTDRVSLETGARVRIITSDTSVGRLAALRAGAAKVGRLGDEYIFGFEGVNEFANEDWGPQDIRVVWAPLSPHGVMTRTGDGIESMADLEGMRVPLYTANPSANAKVQALLAHGGLTLDDVELVNVGYGEQASAMQDGQIDMIYGAVYGGSLYELASNVDVEWVDLDADDEEAVERMQAVVPALNVGSFDRAPAQEEGEESNGVLYSVAIAAYDDMPEDQIYTLIEAMAKTYPEYKDTTISLPRWEPEQVLDVPTETPFHEGTIRWLEEHDRWSDEAQAKQDELIERGERLDEEWAKFMETDPSDEDTYRLWLEWKRDNGLAKESEEITSGFF</sequence>
<dbReference type="Proteomes" id="UP000196581">
    <property type="component" value="Unassembled WGS sequence"/>
</dbReference>
<evidence type="ECO:0000313" key="2">
    <source>
        <dbReference type="Proteomes" id="UP000196581"/>
    </source>
</evidence>
<keyword evidence="2" id="KW-1185">Reference proteome</keyword>
<dbReference type="NCBIfam" id="TIGR02122">
    <property type="entry name" value="TRAP_TAXI"/>
    <property type="match status" value="1"/>
</dbReference>
<dbReference type="SUPFAM" id="SSF53850">
    <property type="entry name" value="Periplasmic binding protein-like II"/>
    <property type="match status" value="1"/>
</dbReference>
<dbReference type="AlphaFoldDB" id="A0A1X6WVP5"/>
<proteinExistence type="predicted"/>